<organism evidence="1 2">
    <name type="scientific">Fibrobacter intestinalis</name>
    <dbReference type="NCBI Taxonomy" id="28122"/>
    <lineage>
        <taxon>Bacteria</taxon>
        <taxon>Pseudomonadati</taxon>
        <taxon>Fibrobacterota</taxon>
        <taxon>Fibrobacteria</taxon>
        <taxon>Fibrobacterales</taxon>
        <taxon>Fibrobacteraceae</taxon>
        <taxon>Fibrobacter</taxon>
    </lineage>
</organism>
<dbReference type="EMBL" id="FRAW01000025">
    <property type="protein sequence ID" value="SHK94012.1"/>
    <property type="molecule type" value="Genomic_DNA"/>
</dbReference>
<dbReference type="Proteomes" id="UP000184275">
    <property type="component" value="Unassembled WGS sequence"/>
</dbReference>
<dbReference type="AlphaFoldDB" id="A0A1M6WJR1"/>
<keyword evidence="2" id="KW-1185">Reference proteome</keyword>
<accession>A0A1M6WJR1</accession>
<reference evidence="2" key="1">
    <citation type="submission" date="2016-11" db="EMBL/GenBank/DDBJ databases">
        <authorList>
            <person name="Varghese N."/>
            <person name="Submissions S."/>
        </authorList>
    </citation>
    <scope>NUCLEOTIDE SEQUENCE [LARGE SCALE GENOMIC DNA]</scope>
    <source>
        <strain evidence="2">UWOS</strain>
    </source>
</reference>
<name>A0A1M6WJR1_9BACT</name>
<proteinExistence type="predicted"/>
<sequence length="65" mass="7552">MIHYKKFAQVTGIYLEDDEGNIVDKAANRANEIGKAIENDYVVNSKSYQVKHWNDSRTEFLCEIE</sequence>
<evidence type="ECO:0000313" key="1">
    <source>
        <dbReference type="EMBL" id="SHK94012.1"/>
    </source>
</evidence>
<evidence type="ECO:0000313" key="2">
    <source>
        <dbReference type="Proteomes" id="UP000184275"/>
    </source>
</evidence>
<protein>
    <submittedName>
        <fullName evidence="1">Uncharacterized protein</fullName>
    </submittedName>
</protein>
<gene>
    <name evidence="1" type="ORF">SAMN05720469_12510</name>
</gene>